<dbReference type="OrthoDB" id="9782434at2"/>
<comment type="caution">
    <text evidence="3">The sequence shown here is derived from an EMBL/GenBank/DDBJ whole genome shotgun (WGS) entry which is preliminary data.</text>
</comment>
<evidence type="ECO:0000313" key="3">
    <source>
        <dbReference type="EMBL" id="TCK73472.1"/>
    </source>
</evidence>
<keyword evidence="1" id="KW-0732">Signal</keyword>
<dbReference type="PANTHER" id="PTHR15629:SF2">
    <property type="entry name" value="SH3 DOMAIN-CONTAINING YSC84-LIKE PROTEIN 1"/>
    <property type="match status" value="1"/>
</dbReference>
<proteinExistence type="predicted"/>
<gene>
    <name evidence="3" type="ORF">C7378_1085</name>
</gene>
<dbReference type="InterPro" id="IPR007461">
    <property type="entry name" value="Ysc84_actin-binding"/>
</dbReference>
<dbReference type="PANTHER" id="PTHR15629">
    <property type="entry name" value="SH3YL1 PROTEIN"/>
    <property type="match status" value="1"/>
</dbReference>
<dbReference type="RefSeq" id="WP_131993019.1">
    <property type="nucleotide sequence ID" value="NZ_SMGK01000002.1"/>
</dbReference>
<dbReference type="InterPro" id="IPR051702">
    <property type="entry name" value="SH3_domain_YSC84-like"/>
</dbReference>
<evidence type="ECO:0000256" key="1">
    <source>
        <dbReference type="SAM" id="SignalP"/>
    </source>
</evidence>
<protein>
    <submittedName>
        <fullName evidence="3">Lipid-binding SYLF domain-containing protein</fullName>
    </submittedName>
</protein>
<reference evidence="3 4" key="1">
    <citation type="submission" date="2019-03" db="EMBL/GenBank/DDBJ databases">
        <title>Genomic Encyclopedia of Type Strains, Phase IV (KMG-IV): sequencing the most valuable type-strain genomes for metagenomic binning, comparative biology and taxonomic classification.</title>
        <authorList>
            <person name="Goeker M."/>
        </authorList>
    </citation>
    <scope>NUCLEOTIDE SEQUENCE [LARGE SCALE GENOMIC DNA]</scope>
    <source>
        <strain evidence="3 4">DSM 103428</strain>
    </source>
</reference>
<sequence>MKRSLPLMVIISLLCLPTFAQKDENNRIENSGKVMVEILNVPDDIPSDVLRKAECVIVLPSVVKFAFGFGGSYGRGVMTCRSGKNFSGPWSAPSMMALEGGSFGLQLGGQATDFVLLVMNQRGADSILSSKVKLGGDVSAAAGPKGRTASAATDITLRAEILSYSRSRGLFAGISLQGSSLRPDNDGNARLYGKGVTAKDIVINSKIKPPASARLLLSTLNKKSPTNKSGQ</sequence>
<dbReference type="EMBL" id="SMGK01000002">
    <property type="protein sequence ID" value="TCK73472.1"/>
    <property type="molecule type" value="Genomic_DNA"/>
</dbReference>
<evidence type="ECO:0000259" key="2">
    <source>
        <dbReference type="Pfam" id="PF04366"/>
    </source>
</evidence>
<dbReference type="Proteomes" id="UP000295210">
    <property type="component" value="Unassembled WGS sequence"/>
</dbReference>
<feature type="chain" id="PRO_5020617635" evidence="1">
    <location>
        <begin position="23"/>
        <end position="231"/>
    </location>
</feature>
<accession>A0A4R1L5Q6</accession>
<name>A0A4R1L5Q6_9BACT</name>
<organism evidence="3 4">
    <name type="scientific">Acidipila rosea</name>
    <dbReference type="NCBI Taxonomy" id="768535"/>
    <lineage>
        <taxon>Bacteria</taxon>
        <taxon>Pseudomonadati</taxon>
        <taxon>Acidobacteriota</taxon>
        <taxon>Terriglobia</taxon>
        <taxon>Terriglobales</taxon>
        <taxon>Acidobacteriaceae</taxon>
        <taxon>Acidipila</taxon>
    </lineage>
</organism>
<dbReference type="GO" id="GO:0035091">
    <property type="term" value="F:phosphatidylinositol binding"/>
    <property type="evidence" value="ECO:0007669"/>
    <property type="project" value="TreeGrafter"/>
</dbReference>
<feature type="domain" description="Ysc84 actin-binding" evidence="2">
    <location>
        <begin position="100"/>
        <end position="222"/>
    </location>
</feature>
<evidence type="ECO:0000313" key="4">
    <source>
        <dbReference type="Proteomes" id="UP000295210"/>
    </source>
</evidence>
<dbReference type="CDD" id="cd11524">
    <property type="entry name" value="SYLF"/>
    <property type="match status" value="1"/>
</dbReference>
<feature type="signal peptide" evidence="1">
    <location>
        <begin position="1"/>
        <end position="22"/>
    </location>
</feature>
<dbReference type="AlphaFoldDB" id="A0A4R1L5Q6"/>
<keyword evidence="4" id="KW-1185">Reference proteome</keyword>
<dbReference type="Pfam" id="PF04366">
    <property type="entry name" value="Ysc84"/>
    <property type="match status" value="1"/>
</dbReference>